<evidence type="ECO:0000256" key="1">
    <source>
        <dbReference type="ARBA" id="ARBA00022676"/>
    </source>
</evidence>
<dbReference type="PANTHER" id="PTHR30160">
    <property type="entry name" value="TETRAACYLDISACCHARIDE 4'-KINASE-RELATED"/>
    <property type="match status" value="1"/>
</dbReference>
<keyword evidence="2 3" id="KW-0808">Transferase</keyword>
<dbReference type="SUPFAM" id="SSF48452">
    <property type="entry name" value="TPR-like"/>
    <property type="match status" value="1"/>
</dbReference>
<evidence type="ECO:0000256" key="2">
    <source>
        <dbReference type="ARBA" id="ARBA00022679"/>
    </source>
</evidence>
<dbReference type="Pfam" id="PF01075">
    <property type="entry name" value="Glyco_transf_9"/>
    <property type="match status" value="1"/>
</dbReference>
<name>A0A1H8I657_9SPHN</name>
<evidence type="ECO:0000313" key="3">
    <source>
        <dbReference type="EMBL" id="SEN63949.1"/>
    </source>
</evidence>
<dbReference type="OrthoDB" id="7531264at2"/>
<dbReference type="GO" id="GO:0009244">
    <property type="term" value="P:lipopolysaccharide core region biosynthetic process"/>
    <property type="evidence" value="ECO:0007669"/>
    <property type="project" value="TreeGrafter"/>
</dbReference>
<protein>
    <submittedName>
        <fullName evidence="3">ADP-heptose:LPS heptosyltransferase</fullName>
    </submittedName>
</protein>
<dbReference type="PANTHER" id="PTHR30160:SF1">
    <property type="entry name" value="LIPOPOLYSACCHARIDE 1,2-N-ACETYLGLUCOSAMINETRANSFERASE-RELATED"/>
    <property type="match status" value="1"/>
</dbReference>
<reference evidence="4" key="1">
    <citation type="submission" date="2016-10" db="EMBL/GenBank/DDBJ databases">
        <authorList>
            <person name="Varghese N."/>
            <person name="Submissions S."/>
        </authorList>
    </citation>
    <scope>NUCLEOTIDE SEQUENCE [LARGE SCALE GENOMIC DNA]</scope>
    <source>
        <strain evidence="4">S6-262</strain>
    </source>
</reference>
<keyword evidence="1" id="KW-0328">Glycosyltransferase</keyword>
<dbReference type="InterPro" id="IPR051199">
    <property type="entry name" value="LPS_LOS_Heptosyltrfase"/>
</dbReference>
<keyword evidence="4" id="KW-1185">Reference proteome</keyword>
<dbReference type="CDD" id="cd03789">
    <property type="entry name" value="GT9_LPS_heptosyltransferase"/>
    <property type="match status" value="1"/>
</dbReference>
<dbReference type="GO" id="GO:0005829">
    <property type="term" value="C:cytosol"/>
    <property type="evidence" value="ECO:0007669"/>
    <property type="project" value="TreeGrafter"/>
</dbReference>
<gene>
    <name evidence="3" type="ORF">SAMN05192583_3222</name>
</gene>
<dbReference type="InterPro" id="IPR011990">
    <property type="entry name" value="TPR-like_helical_dom_sf"/>
</dbReference>
<dbReference type="STRING" id="1166340.SAMN05192583_3222"/>
<dbReference type="Proteomes" id="UP000199206">
    <property type="component" value="Unassembled WGS sequence"/>
</dbReference>
<dbReference type="GO" id="GO:0008713">
    <property type="term" value="F:ADP-heptose-lipopolysaccharide heptosyltransferase activity"/>
    <property type="evidence" value="ECO:0007669"/>
    <property type="project" value="TreeGrafter"/>
</dbReference>
<dbReference type="SUPFAM" id="SSF53756">
    <property type="entry name" value="UDP-Glycosyltransferase/glycogen phosphorylase"/>
    <property type="match status" value="1"/>
</dbReference>
<dbReference type="InterPro" id="IPR002201">
    <property type="entry name" value="Glyco_trans_9"/>
</dbReference>
<accession>A0A1H8I657</accession>
<dbReference type="Gene3D" id="1.25.40.10">
    <property type="entry name" value="Tetratricopeptide repeat domain"/>
    <property type="match status" value="1"/>
</dbReference>
<sequence length="677" mass="72547">MREGGRTGGPVAQLVRSLHRVVRLPRSREVARLLAQADDMRDAGRHSEAAGLYEAALALAPGKVGVHVQAGHMFKEASDFGAAARHYAEAERLAPGDADLQLQLGHFNKRVDRLAQARAHYARAVKLAPGWPEPQRELAELTKREAALDLSDEWTGDVPVPELLPGPIEPQSTGPLDAIRLRRLGGRRARTAKGMVPLLSGVEAIHGTCFCDRPLVEATVMIDEQVIAREPMEMVPTADPAVMKAVFNLWVDLSAIPAGLHRLDLVLADADGWTRRHVERIAVAAPVPAGDTAPFDSDGRVTLSPGNGCSVEQQVRALPSVVRSVHRVLMPAPAAILVLRTDQLGDMVVSVPALQRLRALFPAAQIVGLVTGANADLARSLGLFDEVLVADFPDDPDRRRRIMTADAQKALAARLAAYRFDVAIDLATSDVSRPLLQLTGARLTFGFDHGNSPWLDGGISGSVRDPRGDGDAAPQSGRVLALVERLGTLCATGAHIVRRSELGRDHLATLGLGPDEPFVVLHTGARVVFSRWPGFPELARAWLDRHPGKVVLLAEGTDVAGTLPAELHAENRLIVIDRRLAFDQLDALLSFAQLFVGNDSGPKHLAALRGTPVVSIHCARIGWAEWSQEQTGVVISRRVPCAGCALFHDADECGKGIACVTDIGWAEVLAAAEAAIA</sequence>
<proteinExistence type="predicted"/>
<evidence type="ECO:0000313" key="4">
    <source>
        <dbReference type="Proteomes" id="UP000199206"/>
    </source>
</evidence>
<dbReference type="EMBL" id="FOCF01000009">
    <property type="protein sequence ID" value="SEN63949.1"/>
    <property type="molecule type" value="Genomic_DNA"/>
</dbReference>
<dbReference type="AlphaFoldDB" id="A0A1H8I657"/>
<dbReference type="Gene3D" id="3.40.50.2000">
    <property type="entry name" value="Glycogen Phosphorylase B"/>
    <property type="match status" value="2"/>
</dbReference>
<organism evidence="3 4">
    <name type="scientific">Sphingomonas gellani</name>
    <dbReference type="NCBI Taxonomy" id="1166340"/>
    <lineage>
        <taxon>Bacteria</taxon>
        <taxon>Pseudomonadati</taxon>
        <taxon>Pseudomonadota</taxon>
        <taxon>Alphaproteobacteria</taxon>
        <taxon>Sphingomonadales</taxon>
        <taxon>Sphingomonadaceae</taxon>
        <taxon>Sphingomonas</taxon>
    </lineage>
</organism>